<sequence length="71" mass="7826">MEANDDSRLPKSGTCRSALKANPVAWISLQGLLFLERANSSSQFSIISKLANDAFNSCIQIIDKNTEKNRP</sequence>
<comment type="caution">
    <text evidence="1">The sequence shown here is derived from an EMBL/GenBank/DDBJ whole genome shotgun (WGS) entry which is preliminary data.</text>
</comment>
<dbReference type="Proteomes" id="UP001623348">
    <property type="component" value="Unassembled WGS sequence"/>
</dbReference>
<dbReference type="AlphaFoldDB" id="A0ABC9YHR9"/>
<dbReference type="GO" id="GO:0004860">
    <property type="term" value="F:protein kinase inhibitor activity"/>
    <property type="evidence" value="ECO:0007669"/>
    <property type="project" value="UniProtKB-KW"/>
</dbReference>
<proteinExistence type="predicted"/>
<evidence type="ECO:0000313" key="1">
    <source>
        <dbReference type="EMBL" id="GAB0209164.1"/>
    </source>
</evidence>
<organism evidence="1 2">
    <name type="scientific">Grus japonensis</name>
    <name type="common">Japanese crane</name>
    <name type="synonym">Red-crowned crane</name>
    <dbReference type="NCBI Taxonomy" id="30415"/>
    <lineage>
        <taxon>Eukaryota</taxon>
        <taxon>Metazoa</taxon>
        <taxon>Chordata</taxon>
        <taxon>Craniata</taxon>
        <taxon>Vertebrata</taxon>
        <taxon>Euteleostomi</taxon>
        <taxon>Archelosauria</taxon>
        <taxon>Archosauria</taxon>
        <taxon>Dinosauria</taxon>
        <taxon>Saurischia</taxon>
        <taxon>Theropoda</taxon>
        <taxon>Coelurosauria</taxon>
        <taxon>Aves</taxon>
        <taxon>Neognathae</taxon>
        <taxon>Neoaves</taxon>
        <taxon>Gruiformes</taxon>
        <taxon>Gruidae</taxon>
        <taxon>Grus</taxon>
    </lineage>
</organism>
<protein>
    <submittedName>
        <fullName evidence="1">cAMP-dependent protein kinase inhibitor alpha</fullName>
    </submittedName>
</protein>
<reference evidence="1 2" key="1">
    <citation type="submission" date="2024-06" db="EMBL/GenBank/DDBJ databases">
        <title>The draft genome of Grus japonensis, version 3.</title>
        <authorList>
            <person name="Nabeshima K."/>
            <person name="Suzuki S."/>
            <person name="Onuma M."/>
        </authorList>
    </citation>
    <scope>NUCLEOTIDE SEQUENCE [LARGE SCALE GENOMIC DNA]</scope>
    <source>
        <strain evidence="1 2">451A</strain>
    </source>
</reference>
<keyword evidence="2" id="KW-1185">Reference proteome</keyword>
<name>A0ABC9YHR9_GRUJA</name>
<evidence type="ECO:0000313" key="2">
    <source>
        <dbReference type="Proteomes" id="UP001623348"/>
    </source>
</evidence>
<dbReference type="EMBL" id="BAAFJT010000300">
    <property type="protein sequence ID" value="GAB0209164.1"/>
    <property type="molecule type" value="Genomic_DNA"/>
</dbReference>
<accession>A0ABC9YHR9</accession>
<keyword evidence="1" id="KW-0649">Protein kinase inhibitor</keyword>
<gene>
    <name evidence="1" type="ORF">GRJ2_003382100</name>
</gene>